<keyword evidence="1" id="KW-0880">Kelch repeat</keyword>
<sequence>MRASPGHLSPLLALLALSWPLLAVAQRAGRWASLKDLPVALGEVSAGLLTDKNNRAFVVVVGERDDSTLVYDVAANRWRRGATRPFPSGHHVAAEVVNRAGTSRLYLFGGLRRGQDKVQIYNIDRDRWTLGADMPYEVGSAATAFIGGKVYLCGGILQATDDTTDKCARYDPASDSWDERVKPMPRGVNHAAAATDGKLMYVAGGRKGRNRPGPGYNYFQIYNPAANTWRLVKGAPLPQGRGGMGKGVMLGGQLYVIGGESDLQGPLPEIGLTKSRGLCKAAGLPATGKATDLVQRLAKAEADLPPTTARKSRAQEAKTPRTSRKAAAPTPAVDKAALLRAAASTPLPPAQQANGAGDEDQEQRRRSSGGARRRLSATPKAATPKGHTRRAAAPGVTGPVFWLLLLTAAAAALAALGVPYCQQRDCHELARNLPELAVEAGTSAAAAARGHAQVAYAAARARALAAADLVQERWQQLKPQLAAVRTSGEAPTTNGCSFDAHHALHSIMPEGDEFNALHIAAVTLLGSGAGAERPADKAIGALFVCEVEADCHSAVKEVDAAVGDSQRCLLHLDGRHLEGDKGALQAQLAAFLRDAPDGVVLLRRIDQMSPGLLPVLINAMSEQGAFQQDGEPVPTSAAMFLLTSLMPSEVFAYLNEEIKFRQEAKTHMVVDFALRSADKEEAKSQANALRRRIDLVIPIGSDPDWSEHHDGVQIEEHDGNVADEA</sequence>
<evidence type="ECO:0000256" key="2">
    <source>
        <dbReference type="ARBA" id="ARBA00022737"/>
    </source>
</evidence>
<keyword evidence="2" id="KW-0677">Repeat</keyword>
<dbReference type="InterPro" id="IPR027417">
    <property type="entry name" value="P-loop_NTPase"/>
</dbReference>
<keyword evidence="4" id="KW-0732">Signal</keyword>
<dbReference type="OrthoDB" id="515346at2759"/>
<organism evidence="6 7">
    <name type="scientific">Micractinium conductrix</name>
    <dbReference type="NCBI Taxonomy" id="554055"/>
    <lineage>
        <taxon>Eukaryota</taxon>
        <taxon>Viridiplantae</taxon>
        <taxon>Chlorophyta</taxon>
        <taxon>core chlorophytes</taxon>
        <taxon>Trebouxiophyceae</taxon>
        <taxon>Chlorellales</taxon>
        <taxon>Chlorellaceae</taxon>
        <taxon>Chlorella clade</taxon>
        <taxon>Micractinium</taxon>
    </lineage>
</organism>
<dbReference type="PANTHER" id="PTHR24412:SF441">
    <property type="entry name" value="KELCH-LIKE PROTEIN 28"/>
    <property type="match status" value="1"/>
</dbReference>
<dbReference type="PANTHER" id="PTHR24412">
    <property type="entry name" value="KELCH PROTEIN"/>
    <property type="match status" value="1"/>
</dbReference>
<evidence type="ECO:0000313" key="7">
    <source>
        <dbReference type="Proteomes" id="UP000239649"/>
    </source>
</evidence>
<evidence type="ECO:0000313" key="6">
    <source>
        <dbReference type="EMBL" id="PSC70620.1"/>
    </source>
</evidence>
<evidence type="ECO:0000256" key="4">
    <source>
        <dbReference type="SAM" id="SignalP"/>
    </source>
</evidence>
<dbReference type="Gene3D" id="2.120.10.80">
    <property type="entry name" value="Kelch-type beta propeller"/>
    <property type="match status" value="1"/>
</dbReference>
<dbReference type="SMART" id="SM00612">
    <property type="entry name" value="Kelch"/>
    <property type="match status" value="3"/>
</dbReference>
<dbReference type="InterPro" id="IPR006652">
    <property type="entry name" value="Kelch_1"/>
</dbReference>
<dbReference type="PROSITE" id="PS50800">
    <property type="entry name" value="SAP"/>
    <property type="match status" value="1"/>
</dbReference>
<dbReference type="Gene3D" id="3.40.50.300">
    <property type="entry name" value="P-loop containing nucleotide triphosphate hydrolases"/>
    <property type="match status" value="1"/>
</dbReference>
<dbReference type="SUPFAM" id="SSF117281">
    <property type="entry name" value="Kelch motif"/>
    <property type="match status" value="1"/>
</dbReference>
<feature type="domain" description="SAP" evidence="5">
    <location>
        <begin position="267"/>
        <end position="301"/>
    </location>
</feature>
<keyword evidence="7" id="KW-1185">Reference proteome</keyword>
<protein>
    <submittedName>
        <fullName evidence="6">N-acetylneuraminate epimerase</fullName>
    </submittedName>
</protein>
<comment type="caution">
    <text evidence="6">The sequence shown here is derived from an EMBL/GenBank/DDBJ whole genome shotgun (WGS) entry which is preliminary data.</text>
</comment>
<accession>A0A2P6V953</accession>
<dbReference type="AlphaFoldDB" id="A0A2P6V953"/>
<evidence type="ECO:0000256" key="3">
    <source>
        <dbReference type="SAM" id="MobiDB-lite"/>
    </source>
</evidence>
<name>A0A2P6V953_9CHLO</name>
<dbReference type="InterPro" id="IPR015915">
    <property type="entry name" value="Kelch-typ_b-propeller"/>
</dbReference>
<evidence type="ECO:0000256" key="1">
    <source>
        <dbReference type="ARBA" id="ARBA00022441"/>
    </source>
</evidence>
<proteinExistence type="predicted"/>
<feature type="region of interest" description="Disordered" evidence="3">
    <location>
        <begin position="345"/>
        <end position="393"/>
    </location>
</feature>
<feature type="region of interest" description="Disordered" evidence="3">
    <location>
        <begin position="704"/>
        <end position="725"/>
    </location>
</feature>
<feature type="chain" id="PRO_5015138986" evidence="4">
    <location>
        <begin position="26"/>
        <end position="725"/>
    </location>
</feature>
<feature type="compositionally biased region" description="Basic and acidic residues" evidence="3">
    <location>
        <begin position="705"/>
        <end position="725"/>
    </location>
</feature>
<dbReference type="Proteomes" id="UP000239649">
    <property type="component" value="Unassembled WGS sequence"/>
</dbReference>
<dbReference type="InterPro" id="IPR003034">
    <property type="entry name" value="SAP_dom"/>
</dbReference>
<gene>
    <name evidence="6" type="ORF">C2E20_6085</name>
</gene>
<feature type="signal peptide" evidence="4">
    <location>
        <begin position="1"/>
        <end position="25"/>
    </location>
</feature>
<reference evidence="6 7" key="1">
    <citation type="journal article" date="2018" name="Plant J.">
        <title>Genome sequences of Chlorella sorokiniana UTEX 1602 and Micractinium conductrix SAG 241.80: implications to maltose excretion by a green alga.</title>
        <authorList>
            <person name="Arriola M.B."/>
            <person name="Velmurugan N."/>
            <person name="Zhang Y."/>
            <person name="Plunkett M.H."/>
            <person name="Hondzo H."/>
            <person name="Barney B.M."/>
        </authorList>
    </citation>
    <scope>NUCLEOTIDE SEQUENCE [LARGE SCALE GENOMIC DNA]</scope>
    <source>
        <strain evidence="6 7">SAG 241.80</strain>
    </source>
</reference>
<feature type="region of interest" description="Disordered" evidence="3">
    <location>
        <begin position="300"/>
        <end position="331"/>
    </location>
</feature>
<dbReference type="Pfam" id="PF24681">
    <property type="entry name" value="Kelch_KLHDC2_KLHL20_DRC7"/>
    <property type="match status" value="1"/>
</dbReference>
<evidence type="ECO:0000259" key="5">
    <source>
        <dbReference type="PROSITE" id="PS50800"/>
    </source>
</evidence>
<dbReference type="EMBL" id="LHPF02000019">
    <property type="protein sequence ID" value="PSC70620.1"/>
    <property type="molecule type" value="Genomic_DNA"/>
</dbReference>